<evidence type="ECO:0000256" key="1">
    <source>
        <dbReference type="SAM" id="MobiDB-lite"/>
    </source>
</evidence>
<protein>
    <submittedName>
        <fullName evidence="2">Uncharacterized protein</fullName>
    </submittedName>
</protein>
<comment type="caution">
    <text evidence="2">The sequence shown here is derived from an EMBL/GenBank/DDBJ whole genome shotgun (WGS) entry which is preliminary data.</text>
</comment>
<proteinExistence type="predicted"/>
<evidence type="ECO:0000313" key="2">
    <source>
        <dbReference type="EMBL" id="CAF4679232.1"/>
    </source>
</evidence>
<dbReference type="Proteomes" id="UP000663866">
    <property type="component" value="Unassembled WGS sequence"/>
</dbReference>
<feature type="region of interest" description="Disordered" evidence="1">
    <location>
        <begin position="1"/>
        <end position="23"/>
    </location>
</feature>
<feature type="non-terminal residue" evidence="2">
    <location>
        <position position="63"/>
    </location>
</feature>
<organism evidence="2 3">
    <name type="scientific">Rotaria magnacalcarata</name>
    <dbReference type="NCBI Taxonomy" id="392030"/>
    <lineage>
        <taxon>Eukaryota</taxon>
        <taxon>Metazoa</taxon>
        <taxon>Spiralia</taxon>
        <taxon>Gnathifera</taxon>
        <taxon>Rotifera</taxon>
        <taxon>Eurotatoria</taxon>
        <taxon>Bdelloidea</taxon>
        <taxon>Philodinida</taxon>
        <taxon>Philodinidae</taxon>
        <taxon>Rotaria</taxon>
    </lineage>
</organism>
<evidence type="ECO:0000313" key="3">
    <source>
        <dbReference type="Proteomes" id="UP000663866"/>
    </source>
</evidence>
<feature type="non-terminal residue" evidence="2">
    <location>
        <position position="1"/>
    </location>
</feature>
<reference evidence="2" key="1">
    <citation type="submission" date="2021-02" db="EMBL/GenBank/DDBJ databases">
        <authorList>
            <person name="Nowell W R."/>
        </authorList>
    </citation>
    <scope>NUCLEOTIDE SEQUENCE</scope>
</reference>
<dbReference type="Gene3D" id="1.20.5.1700">
    <property type="match status" value="1"/>
</dbReference>
<dbReference type="AlphaFoldDB" id="A0A821H7S7"/>
<dbReference type="EMBL" id="CAJOBG010094933">
    <property type="protein sequence ID" value="CAF4679232.1"/>
    <property type="molecule type" value="Genomic_DNA"/>
</dbReference>
<name>A0A821H7S7_9BILA</name>
<keyword evidence="3" id="KW-1185">Reference proteome</keyword>
<accession>A0A821H7S7</accession>
<gene>
    <name evidence="2" type="ORF">OVN521_LOCUS47668</name>
</gene>
<feature type="compositionally biased region" description="Basic and acidic residues" evidence="1">
    <location>
        <begin position="1"/>
        <end position="20"/>
    </location>
</feature>
<sequence length="63" mass="7689">FTEKDEQIQKLSKENRELHQQIEQIQQETERKINQLKQEFDEKHQAHAETQNEFVQRAENLQA</sequence>